<dbReference type="EMBL" id="KP136319">
    <property type="protein sequence ID" value="AJF98089.1"/>
    <property type="molecule type" value="Genomic_DNA"/>
</dbReference>
<proteinExistence type="predicted"/>
<sequence length="364" mass="39086">MLFARADPDRIDLGHIGGERVLRAVYVVHAPFSADVLAFLIDRLYGNRNHDPCHDPVAAVGAALFLGMPGTCAQDIMIESLRLLAGDLASTASPTRCDMALDPVPGGSPEQCRLAHFVAHMLATDIPTEAKAALAARFAYLLPPTSSMCISGQPDGMRHYRCRAPTCDPTTTTKENGFQWHLLGLSTDMTGTGVGRIEWDGLVFGIGLVFRSASDGTDDIVLSLSCAPATEQLGPWTWGDPQPAGMVDVTPRAVRVCVRLYHPMRGIVETNVLTSWSSVPTDVDLHRRRSRSYATAAGHSRPPKGAILVPNGVDRTTQGADRPAGRVARTATLFVRADPRDRCLWACEVDVALQEPPSSPSVAS</sequence>
<dbReference type="Proteomes" id="UP000202511">
    <property type="component" value="Segment"/>
</dbReference>
<dbReference type="GeneID" id="23463006"/>
<protein>
    <submittedName>
        <fullName evidence="1">Uncharacterized protein</fullName>
    </submittedName>
</protein>
<reference evidence="1 2" key="1">
    <citation type="journal article" date="2015" name="Parasitol. Res.">
        <title>Viruses in close associations with free-living amoebae.</title>
        <authorList>
            <person name="Scheid P."/>
        </authorList>
    </citation>
    <scope>NUCLEOTIDE SEQUENCE [LARGE SCALE GENOMIC DNA]</scope>
    <source>
        <strain evidence="1">KlaHel</strain>
    </source>
</reference>
<evidence type="ECO:0000313" key="1">
    <source>
        <dbReference type="EMBL" id="AJF98089.1"/>
    </source>
</evidence>
<dbReference type="KEGG" id="vg:23463006"/>
<name>A0A0B5J3B3_9VIRU</name>
<dbReference type="RefSeq" id="YP_009120324.1">
    <property type="nucleotide sequence ID" value="NC_026440.1"/>
</dbReference>
<evidence type="ECO:0000313" key="2">
    <source>
        <dbReference type="Proteomes" id="UP000202511"/>
    </source>
</evidence>
<organism evidence="1 2">
    <name type="scientific">Pandoravirus inopinatum</name>
    <dbReference type="NCBI Taxonomy" id="1605721"/>
    <lineage>
        <taxon>Viruses</taxon>
        <taxon>Pandoravirus</taxon>
    </lineage>
</organism>
<accession>A0A0B5J3B3</accession>